<gene>
    <name evidence="1" type="ORF">EDD33_3482</name>
</gene>
<proteinExistence type="predicted"/>
<name>A0A3N2CYH6_9ACTN</name>
<dbReference type="EMBL" id="RKHO01000001">
    <property type="protein sequence ID" value="ROR92591.1"/>
    <property type="molecule type" value="Genomic_DNA"/>
</dbReference>
<evidence type="ECO:0000313" key="1">
    <source>
        <dbReference type="EMBL" id="ROR92591.1"/>
    </source>
</evidence>
<keyword evidence="2" id="KW-1185">Reference proteome</keyword>
<organism evidence="1 2">
    <name type="scientific">Nocardioides aurantiacus</name>
    <dbReference type="NCBI Taxonomy" id="86796"/>
    <lineage>
        <taxon>Bacteria</taxon>
        <taxon>Bacillati</taxon>
        <taxon>Actinomycetota</taxon>
        <taxon>Actinomycetes</taxon>
        <taxon>Propionibacteriales</taxon>
        <taxon>Nocardioidaceae</taxon>
        <taxon>Nocardioides</taxon>
    </lineage>
</organism>
<accession>A0A3N2CYH6</accession>
<dbReference type="AlphaFoldDB" id="A0A3N2CYH6"/>
<sequence>MLFVSWNESPDTPDPWMGSLSLGVNSKYASASYSSPDGERFENCTPPIVLRPLRNEIEVTVPWRCVPEGPLKIKVTTMTGRYRSDEAPYSRDAVAFPGWPTVLPI</sequence>
<reference evidence="1 2" key="1">
    <citation type="submission" date="2018-11" db="EMBL/GenBank/DDBJ databases">
        <title>Sequencing the genomes of 1000 actinobacteria strains.</title>
        <authorList>
            <person name="Klenk H.-P."/>
        </authorList>
    </citation>
    <scope>NUCLEOTIDE SEQUENCE [LARGE SCALE GENOMIC DNA]</scope>
    <source>
        <strain evidence="1 2">DSM 12652</strain>
    </source>
</reference>
<protein>
    <submittedName>
        <fullName evidence="1">Uncharacterized protein</fullName>
    </submittedName>
</protein>
<evidence type="ECO:0000313" key="2">
    <source>
        <dbReference type="Proteomes" id="UP000281738"/>
    </source>
</evidence>
<dbReference type="Proteomes" id="UP000281738">
    <property type="component" value="Unassembled WGS sequence"/>
</dbReference>
<comment type="caution">
    <text evidence="1">The sequence shown here is derived from an EMBL/GenBank/DDBJ whole genome shotgun (WGS) entry which is preliminary data.</text>
</comment>